<dbReference type="OrthoDB" id="420681at2"/>
<dbReference type="InterPro" id="IPR021373">
    <property type="entry name" value="DUF2993"/>
</dbReference>
<reference evidence="1 2" key="1">
    <citation type="journal article" date="2013" name="Genome Biol. Evol.">
        <title>Genomes of Stigonematalean cyanobacteria (subsection V) and the evolution of oxygenic photosynthesis from prokaryotes to plastids.</title>
        <authorList>
            <person name="Dagan T."/>
            <person name="Roettger M."/>
            <person name="Stucken K."/>
            <person name="Landan G."/>
            <person name="Koch R."/>
            <person name="Major P."/>
            <person name="Gould S.B."/>
            <person name="Goremykin V.V."/>
            <person name="Rippka R."/>
            <person name="Tandeau de Marsac N."/>
            <person name="Gugger M."/>
            <person name="Lockhart P.J."/>
            <person name="Allen J.F."/>
            <person name="Brune I."/>
            <person name="Maus I."/>
            <person name="Puhler A."/>
            <person name="Martin W.F."/>
        </authorList>
    </citation>
    <scope>NUCLEOTIDE SEQUENCE [LARGE SCALE GENOMIC DNA]</scope>
    <source>
        <strain evidence="1 2">PCC 7110</strain>
    </source>
</reference>
<dbReference type="AlphaFoldDB" id="A0A139XDY7"/>
<evidence type="ECO:0008006" key="3">
    <source>
        <dbReference type="Google" id="ProtNLM"/>
    </source>
</evidence>
<evidence type="ECO:0000313" key="1">
    <source>
        <dbReference type="EMBL" id="KYC42909.1"/>
    </source>
</evidence>
<keyword evidence="2" id="KW-1185">Reference proteome</keyword>
<dbReference type="RefSeq" id="WP_017749509.1">
    <property type="nucleotide sequence ID" value="NZ_KQ976354.1"/>
</dbReference>
<name>A0A139XDY7_9CYAN</name>
<comment type="caution">
    <text evidence="1">The sequence shown here is derived from an EMBL/GenBank/DDBJ whole genome shotgun (WGS) entry which is preliminary data.</text>
</comment>
<accession>A0A139XDY7</accession>
<dbReference type="Pfam" id="PF11209">
    <property type="entry name" value="LmeA"/>
    <property type="match status" value="1"/>
</dbReference>
<protein>
    <recommendedName>
        <fullName evidence="3">DUF2993 domain-containing protein</fullName>
    </recommendedName>
</protein>
<gene>
    <name evidence="1" type="ORF">WA1_12385</name>
</gene>
<proteinExistence type="predicted"/>
<evidence type="ECO:0000313" key="2">
    <source>
        <dbReference type="Proteomes" id="UP000076925"/>
    </source>
</evidence>
<dbReference type="STRING" id="128403.WA1_12385"/>
<dbReference type="EMBL" id="ANNX02000016">
    <property type="protein sequence ID" value="KYC42909.1"/>
    <property type="molecule type" value="Genomic_DNA"/>
</dbReference>
<sequence>MLEQQNFEEQMLSQVAERTLSQQLDSVEKIDVDVQTDLLKIIQGEADGVSVAGRGLVIKNIRVQELILQIGGVSVNPLSALFGQIELNQPVNATARVVLAEADLNNALKSNYIRSKMPNFDLNVDGRIVTLKPQEIQIYLPVNGKMTFNGKILVQDKGKTQSLCFAAMASPRTQDKPVMLENFNCTEGEGIALDIVVALMEKVKELLELPYFMFEDMALRVKEMKVQKGSMILLVEAHVKNLPS</sequence>
<dbReference type="Proteomes" id="UP000076925">
    <property type="component" value="Unassembled WGS sequence"/>
</dbReference>
<organism evidence="1 2">
    <name type="scientific">Scytonema hofmannii PCC 7110</name>
    <dbReference type="NCBI Taxonomy" id="128403"/>
    <lineage>
        <taxon>Bacteria</taxon>
        <taxon>Bacillati</taxon>
        <taxon>Cyanobacteriota</taxon>
        <taxon>Cyanophyceae</taxon>
        <taxon>Nostocales</taxon>
        <taxon>Scytonemataceae</taxon>
        <taxon>Scytonema</taxon>
    </lineage>
</organism>